<dbReference type="Proteomes" id="UP000241769">
    <property type="component" value="Unassembled WGS sequence"/>
</dbReference>
<dbReference type="InParanoid" id="A0A2P6NSY3"/>
<name>A0A2P6NSY3_9EUKA</name>
<dbReference type="AlphaFoldDB" id="A0A2P6NSY3"/>
<dbReference type="GO" id="GO:0071014">
    <property type="term" value="C:post-mRNA release spliceosomal complex"/>
    <property type="evidence" value="ECO:0007669"/>
    <property type="project" value="TreeGrafter"/>
</dbReference>
<evidence type="ECO:0000313" key="2">
    <source>
        <dbReference type="EMBL" id="PRP87082.1"/>
    </source>
</evidence>
<dbReference type="GO" id="GO:0005684">
    <property type="term" value="C:U2-type spliceosomal complex"/>
    <property type="evidence" value="ECO:0007669"/>
    <property type="project" value="TreeGrafter"/>
</dbReference>
<comment type="caution">
    <text evidence="2">The sequence shown here is derived from an EMBL/GenBank/DDBJ whole genome shotgun (WGS) entry which is preliminary data.</text>
</comment>
<dbReference type="Pfam" id="PF08315">
    <property type="entry name" value="cwf18"/>
    <property type="match status" value="1"/>
</dbReference>
<sequence length="127" mass="14731">MEVDGDTGREENKENYVPFDEELKKHRKERIGIPPIAQEINEKLEEIAQLEPDMSSLDLTPKKTNFDLKRDVSKRLEKLERMTQRAIIDLMKEKLKSQESANSASADDDLGRKINMSIAEDIEDREE</sequence>
<evidence type="ECO:0000313" key="3">
    <source>
        <dbReference type="Proteomes" id="UP000241769"/>
    </source>
</evidence>
<feature type="region of interest" description="Disordered" evidence="1">
    <location>
        <begin position="1"/>
        <end position="20"/>
    </location>
</feature>
<reference evidence="2 3" key="1">
    <citation type="journal article" date="2018" name="Genome Biol. Evol.">
        <title>Multiple Roots of Fruiting Body Formation in Amoebozoa.</title>
        <authorList>
            <person name="Hillmann F."/>
            <person name="Forbes G."/>
            <person name="Novohradska S."/>
            <person name="Ferling I."/>
            <person name="Riege K."/>
            <person name="Groth M."/>
            <person name="Westermann M."/>
            <person name="Marz M."/>
            <person name="Spaller T."/>
            <person name="Winckler T."/>
            <person name="Schaap P."/>
            <person name="Glockner G."/>
        </authorList>
    </citation>
    <scope>NUCLEOTIDE SEQUENCE [LARGE SCALE GENOMIC DNA]</scope>
    <source>
        <strain evidence="2 3">Jena</strain>
    </source>
</reference>
<dbReference type="PANTHER" id="PTHR31551:SF1">
    <property type="entry name" value="COILED-COIL DOMAIN-CONTAINING PROTEIN 12"/>
    <property type="match status" value="1"/>
</dbReference>
<dbReference type="EMBL" id="MDYQ01000023">
    <property type="protein sequence ID" value="PRP87082.1"/>
    <property type="molecule type" value="Genomic_DNA"/>
</dbReference>
<protein>
    <submittedName>
        <fullName evidence="2">Coiled-coil domain-containing protein</fullName>
    </submittedName>
</protein>
<keyword evidence="3" id="KW-1185">Reference proteome</keyword>
<accession>A0A2P6NSY3</accession>
<proteinExistence type="predicted"/>
<dbReference type="STRING" id="1890364.A0A2P6NSY3"/>
<feature type="compositionally biased region" description="Basic and acidic residues" evidence="1">
    <location>
        <begin position="1"/>
        <end position="14"/>
    </location>
</feature>
<dbReference type="OrthoDB" id="10261348at2759"/>
<gene>
    <name evidence="2" type="ORF">PROFUN_04818</name>
</gene>
<organism evidence="2 3">
    <name type="scientific">Planoprotostelium fungivorum</name>
    <dbReference type="NCBI Taxonomy" id="1890364"/>
    <lineage>
        <taxon>Eukaryota</taxon>
        <taxon>Amoebozoa</taxon>
        <taxon>Evosea</taxon>
        <taxon>Variosea</taxon>
        <taxon>Cavosteliida</taxon>
        <taxon>Cavosteliaceae</taxon>
        <taxon>Planoprotostelium</taxon>
    </lineage>
</organism>
<dbReference type="InterPro" id="IPR013169">
    <property type="entry name" value="mRNA_splic_Cwf18-like"/>
</dbReference>
<evidence type="ECO:0000256" key="1">
    <source>
        <dbReference type="SAM" id="MobiDB-lite"/>
    </source>
</evidence>
<dbReference type="PANTHER" id="PTHR31551">
    <property type="entry name" value="PRE-MRNA-SPLICING FACTOR CWF18"/>
    <property type="match status" value="1"/>
</dbReference>
<feature type="region of interest" description="Disordered" evidence="1">
    <location>
        <begin position="95"/>
        <end position="127"/>
    </location>
</feature>